<evidence type="ECO:0000313" key="2">
    <source>
        <dbReference type="Proteomes" id="UP000256379"/>
    </source>
</evidence>
<comment type="caution">
    <text evidence="1">The sequence shown here is derived from an EMBL/GenBank/DDBJ whole genome shotgun (WGS) entry which is preliminary data.</text>
</comment>
<sequence length="226" mass="26350">MKKLVLICLLLHSIYSYEFSIYSDEESIQPSFECTKAKLHSVEHFLCYSNNTEIYPFSKGYNPYVDNFFNSYYNLIIQNIPKSEKPKARQIARDIMKDRDKAIIEINSQVEYYKTLRQEADNGDAESDNLLRYSAKEGVDTYVVAIFQIEKSYYNGMLYLTNYLLQYQPNLFNKIFYTNPLKYKQLLTQKLDDNVATGLLAETCNLAYKDGLINETGKLIVKVDSK</sequence>
<keyword evidence="2" id="KW-1185">Reference proteome</keyword>
<proteinExistence type="predicted"/>
<gene>
    <name evidence="1" type="ORF">CQA53_09745</name>
</gene>
<evidence type="ECO:0000313" key="1">
    <source>
        <dbReference type="EMBL" id="RDU61826.1"/>
    </source>
</evidence>
<dbReference type="RefSeq" id="WP_115543805.1">
    <property type="nucleotide sequence ID" value="NZ_NXLQ01000040.1"/>
</dbReference>
<dbReference type="Proteomes" id="UP000256379">
    <property type="component" value="Unassembled WGS sequence"/>
</dbReference>
<reference evidence="1 2" key="1">
    <citation type="submission" date="2018-04" db="EMBL/GenBank/DDBJ databases">
        <title>Novel Campyloabacter and Helicobacter Species and Strains.</title>
        <authorList>
            <person name="Mannion A.J."/>
            <person name="Shen Z."/>
            <person name="Fox J.G."/>
        </authorList>
    </citation>
    <scope>NUCLEOTIDE SEQUENCE [LARGE SCALE GENOMIC DNA]</scope>
    <source>
        <strain evidence="1 2">MIT 17-337</strain>
    </source>
</reference>
<dbReference type="OrthoDB" id="5326318at2"/>
<dbReference type="EMBL" id="NXLQ01000040">
    <property type="protein sequence ID" value="RDU61826.1"/>
    <property type="molecule type" value="Genomic_DNA"/>
</dbReference>
<name>A0A3D8IA42_9HELI</name>
<dbReference type="AlphaFoldDB" id="A0A3D8IA42"/>
<protein>
    <submittedName>
        <fullName evidence="1">Uncharacterized protein</fullName>
    </submittedName>
</protein>
<accession>A0A3D8IA42</accession>
<organism evidence="1 2">
    <name type="scientific">Helicobacter didelphidarum</name>
    <dbReference type="NCBI Taxonomy" id="2040648"/>
    <lineage>
        <taxon>Bacteria</taxon>
        <taxon>Pseudomonadati</taxon>
        <taxon>Campylobacterota</taxon>
        <taxon>Epsilonproteobacteria</taxon>
        <taxon>Campylobacterales</taxon>
        <taxon>Helicobacteraceae</taxon>
        <taxon>Helicobacter</taxon>
    </lineage>
</organism>